<feature type="domain" description="PAS" evidence="7">
    <location>
        <begin position="404"/>
        <end position="476"/>
    </location>
</feature>
<keyword evidence="1" id="KW-0677">Repeat</keyword>
<dbReference type="InterPro" id="IPR036638">
    <property type="entry name" value="HLH_DNA-bd_sf"/>
</dbReference>
<feature type="compositionally biased region" description="Low complexity" evidence="6">
    <location>
        <begin position="935"/>
        <end position="944"/>
    </location>
</feature>
<feature type="compositionally biased region" description="Pro residues" evidence="6">
    <location>
        <begin position="274"/>
        <end position="286"/>
    </location>
</feature>
<feature type="region of interest" description="Disordered" evidence="6">
    <location>
        <begin position="806"/>
        <end position="875"/>
    </location>
</feature>
<dbReference type="OrthoDB" id="7788762at2759"/>
<feature type="compositionally biased region" description="Low complexity" evidence="6">
    <location>
        <begin position="895"/>
        <end position="906"/>
    </location>
</feature>
<dbReference type="PRINTS" id="PR00785">
    <property type="entry name" value="NCTRNSLOCATR"/>
</dbReference>
<feature type="region of interest" description="Disordered" evidence="6">
    <location>
        <begin position="1047"/>
        <end position="1067"/>
    </location>
</feature>
<feature type="compositionally biased region" description="Low complexity" evidence="6">
    <location>
        <begin position="239"/>
        <end position="255"/>
    </location>
</feature>
<dbReference type="PANTHER" id="PTHR23042">
    <property type="entry name" value="CIRCADIAN PROTEIN CLOCK/ARNT/BMAL/PAS"/>
    <property type="match status" value="1"/>
</dbReference>
<dbReference type="PROSITE" id="PS50112">
    <property type="entry name" value="PAS"/>
    <property type="match status" value="1"/>
</dbReference>
<dbReference type="Pfam" id="PF00010">
    <property type="entry name" value="HLH"/>
    <property type="match status" value="1"/>
</dbReference>
<evidence type="ECO:0000259" key="7">
    <source>
        <dbReference type="PROSITE" id="PS50112"/>
    </source>
</evidence>
<dbReference type="GO" id="GO:0046983">
    <property type="term" value="F:protein dimerization activity"/>
    <property type="evidence" value="ECO:0007669"/>
    <property type="project" value="InterPro"/>
</dbReference>
<feature type="region of interest" description="Disordered" evidence="6">
    <location>
        <begin position="1"/>
        <end position="41"/>
    </location>
</feature>
<feature type="compositionally biased region" description="Polar residues" evidence="6">
    <location>
        <begin position="945"/>
        <end position="956"/>
    </location>
</feature>
<dbReference type="GO" id="GO:0005737">
    <property type="term" value="C:cytoplasm"/>
    <property type="evidence" value="ECO:0007669"/>
    <property type="project" value="InterPro"/>
</dbReference>
<dbReference type="Gene3D" id="3.30.450.20">
    <property type="entry name" value="PAS domain"/>
    <property type="match status" value="2"/>
</dbReference>
<dbReference type="GO" id="GO:0005634">
    <property type="term" value="C:nucleus"/>
    <property type="evidence" value="ECO:0007669"/>
    <property type="project" value="InterPro"/>
</dbReference>
<dbReference type="InterPro" id="IPR035965">
    <property type="entry name" value="PAS-like_dom_sf"/>
</dbReference>
<dbReference type="GO" id="GO:0003700">
    <property type="term" value="F:DNA-binding transcription factor activity"/>
    <property type="evidence" value="ECO:0007669"/>
    <property type="project" value="InterPro"/>
</dbReference>
<evidence type="ECO:0000256" key="4">
    <source>
        <dbReference type="ARBA" id="ARBA00023163"/>
    </source>
</evidence>
<evidence type="ECO:0000256" key="1">
    <source>
        <dbReference type="ARBA" id="ARBA00022737"/>
    </source>
</evidence>
<feature type="region of interest" description="Disordered" evidence="6">
    <location>
        <begin position="239"/>
        <end position="290"/>
    </location>
</feature>
<dbReference type="SUPFAM" id="SSF55785">
    <property type="entry name" value="PYP-like sensor domain (PAS domain)"/>
    <property type="match status" value="2"/>
</dbReference>
<dbReference type="SMART" id="SM00353">
    <property type="entry name" value="HLH"/>
    <property type="match status" value="1"/>
</dbReference>
<organism evidence="9 10">
    <name type="scientific">Chironomus riparius</name>
    <dbReference type="NCBI Taxonomy" id="315576"/>
    <lineage>
        <taxon>Eukaryota</taxon>
        <taxon>Metazoa</taxon>
        <taxon>Ecdysozoa</taxon>
        <taxon>Arthropoda</taxon>
        <taxon>Hexapoda</taxon>
        <taxon>Insecta</taxon>
        <taxon>Pterygota</taxon>
        <taxon>Neoptera</taxon>
        <taxon>Endopterygota</taxon>
        <taxon>Diptera</taxon>
        <taxon>Nematocera</taxon>
        <taxon>Chironomoidea</taxon>
        <taxon>Chironomidae</taxon>
        <taxon>Chironominae</taxon>
        <taxon>Chironomus</taxon>
    </lineage>
</organism>
<feature type="compositionally biased region" description="Basic and acidic residues" evidence="6">
    <location>
        <begin position="1054"/>
        <end position="1067"/>
    </location>
</feature>
<feature type="domain" description="BHLH" evidence="8">
    <location>
        <begin position="334"/>
        <end position="387"/>
    </location>
</feature>
<dbReference type="PROSITE" id="PS50888">
    <property type="entry name" value="BHLH"/>
    <property type="match status" value="1"/>
</dbReference>
<reference evidence="9" key="1">
    <citation type="submission" date="2022-01" db="EMBL/GenBank/DDBJ databases">
        <authorList>
            <person name="King R."/>
        </authorList>
    </citation>
    <scope>NUCLEOTIDE SEQUENCE</scope>
</reference>
<dbReference type="Gene3D" id="4.10.280.10">
    <property type="entry name" value="Helix-loop-helix DNA-binding domain"/>
    <property type="match status" value="1"/>
</dbReference>
<evidence type="ECO:0000256" key="3">
    <source>
        <dbReference type="ARBA" id="ARBA00023125"/>
    </source>
</evidence>
<evidence type="ECO:0000313" key="9">
    <source>
        <dbReference type="EMBL" id="CAG9799493.1"/>
    </source>
</evidence>
<keyword evidence="5" id="KW-0539">Nucleus</keyword>
<dbReference type="Pfam" id="PF14598">
    <property type="entry name" value="PAS_11"/>
    <property type="match status" value="1"/>
</dbReference>
<dbReference type="SUPFAM" id="SSF47459">
    <property type="entry name" value="HLH, helix-loop-helix DNA-binding domain"/>
    <property type="match status" value="1"/>
</dbReference>
<dbReference type="CDD" id="cd11391">
    <property type="entry name" value="bHLH_PAS"/>
    <property type="match status" value="1"/>
</dbReference>
<dbReference type="Proteomes" id="UP001153620">
    <property type="component" value="Chromosome 1"/>
</dbReference>
<dbReference type="AlphaFoldDB" id="A0A9N9WND8"/>
<dbReference type="InterPro" id="IPR000014">
    <property type="entry name" value="PAS"/>
</dbReference>
<sequence length="1098" mass="122969">MVGKERPIHKLKNGNSVVVKVSTKQPPTTSTLSSSSSSSSSALTNVIVKHEQILLSPTSSENSKTPTTPQCFSPCEQKAIIKYDDDSETTSSNDKLDSFETIGGDNYAVPYVQNIEQQQQVQQNISDQCNLQYLNNSSDKNWKIENIECKQEVDLMPNDNYLDNPNNSDDMNLRYGSVTVSEDYNETFNYGYNNNSTSNPSGSNINKSRNSPFFEGSSSTLNSAHCSRRINSINNHNSHISYKNGNNSNNISNYSPYQMSSSTKSQLPAWYNPPQHPPHHNLPPPAAVAAHPSYYPTPNFFQPHHQPYQVNYMASASTSSDHNMRNMIQMTNRNGREARNRAEKHRRDKLNGSIQELSTMVPHVAESPRRVDKTAVLRFSAHGLRIDYVFGQDKNNRYLINPKSTEGLMKLLDTFLLTITCRGNIVLVSSSVEQYLGHCRSDLYGQSLLNITHPDDHAFLKQQLIPTDLHNLFSAKSDENGEIRSRTKEEEEEIDLKLREDRRDFTIRLARAGPRSEPTQYELVRIDGCFKRAELAPRGRPNTGPTGLQLIRRARGRDDNIPLHSISGNDIILIAMARVIKPPMFCDRLIEACRYEYKTRHLIDGRIVQCDQRISIVAGYMTEEVSGLSPFTFMHRDDVRWVMVALRQMYDFGSPVGESCYRLMSRTGQFIYLKTRGILEIDERTRQVHSFVCVNTLVSDDEGRRLIKEMKRKFSAIISEEELSKLESDVPAVENPQLLERAILNLITNLNNASYDDDDAASIISDSTIHEDQKHGKLPLAIIAPNTVSVKPTVAKAVNIITQMRGKDIQIKDEPKSPESHSPSSIDKHSSFQTQSSTNDDPTHYNIKTEPGIGGMLSPTSSFSVSSHDSDICSPQQHNQNEIINASSIGMINASSSSRQHAARANQKADDFNSTPYENLPTAISIRNSSSDSFSSSFSNFASAPQTDSTSLSGGVNLNNNNKINNNSSNNNNNIIRSSVLKRTHQDADNDHDDYTELIKKRGIHNDLIRVPQQPPLDLLASSSSDISDVLSTFPDDSLTEQFGYSDIATTPHSHGEELTTEQEEQREILNSLRESCSVIQQTPKSSDYNSNTNNNNS</sequence>
<dbReference type="InterPro" id="IPR001067">
    <property type="entry name" value="Nuc_translocat"/>
</dbReference>
<feature type="region of interest" description="Disordered" evidence="6">
    <location>
        <begin position="895"/>
        <end position="916"/>
    </location>
</feature>
<dbReference type="InterPro" id="IPR011598">
    <property type="entry name" value="bHLH_dom"/>
</dbReference>
<keyword evidence="4" id="KW-0804">Transcription</keyword>
<dbReference type="CDD" id="cd00130">
    <property type="entry name" value="PAS"/>
    <property type="match status" value="2"/>
</dbReference>
<evidence type="ECO:0000259" key="8">
    <source>
        <dbReference type="PROSITE" id="PS50888"/>
    </source>
</evidence>
<feature type="compositionally biased region" description="Basic and acidic residues" evidence="6">
    <location>
        <begin position="806"/>
        <end position="819"/>
    </location>
</feature>
<evidence type="ECO:0000256" key="5">
    <source>
        <dbReference type="ARBA" id="ARBA00023242"/>
    </source>
</evidence>
<keyword evidence="2" id="KW-0805">Transcription regulation</keyword>
<keyword evidence="10" id="KW-1185">Reference proteome</keyword>
<feature type="compositionally biased region" description="Low complexity" evidence="6">
    <location>
        <begin position="858"/>
        <end position="867"/>
    </location>
</feature>
<keyword evidence="3" id="KW-0238">DNA-binding</keyword>
<feature type="region of interest" description="Disordered" evidence="6">
    <location>
        <begin position="935"/>
        <end position="974"/>
    </location>
</feature>
<reference evidence="9" key="2">
    <citation type="submission" date="2022-10" db="EMBL/GenBank/DDBJ databases">
        <authorList>
            <consortium name="ENA_rothamsted_submissions"/>
            <consortium name="culmorum"/>
            <person name="King R."/>
        </authorList>
    </citation>
    <scope>NUCLEOTIDE SEQUENCE</scope>
</reference>
<gene>
    <name evidence="9" type="ORF">CHIRRI_LOCUS2459</name>
</gene>
<dbReference type="GO" id="GO:0045944">
    <property type="term" value="P:positive regulation of transcription by RNA polymerase II"/>
    <property type="evidence" value="ECO:0007669"/>
    <property type="project" value="UniProtKB-ARBA"/>
</dbReference>
<feature type="compositionally biased region" description="Polar residues" evidence="6">
    <location>
        <begin position="256"/>
        <end position="266"/>
    </location>
</feature>
<dbReference type="SMART" id="SM00091">
    <property type="entry name" value="PAS"/>
    <property type="match status" value="2"/>
</dbReference>
<accession>A0A9N9WND8</accession>
<dbReference type="EMBL" id="OU895877">
    <property type="protein sequence ID" value="CAG9799493.1"/>
    <property type="molecule type" value="Genomic_DNA"/>
</dbReference>
<feature type="compositionally biased region" description="Low complexity" evidence="6">
    <location>
        <begin position="28"/>
        <end position="41"/>
    </location>
</feature>
<evidence type="ECO:0000256" key="2">
    <source>
        <dbReference type="ARBA" id="ARBA00023015"/>
    </source>
</evidence>
<name>A0A9N9WND8_9DIPT</name>
<dbReference type="GO" id="GO:0005667">
    <property type="term" value="C:transcription regulator complex"/>
    <property type="evidence" value="ECO:0007669"/>
    <property type="project" value="InterPro"/>
</dbReference>
<evidence type="ECO:0000313" key="10">
    <source>
        <dbReference type="Proteomes" id="UP001153620"/>
    </source>
</evidence>
<protein>
    <submittedName>
        <fullName evidence="9">Uncharacterized protein</fullName>
    </submittedName>
</protein>
<dbReference type="GO" id="GO:0003677">
    <property type="term" value="F:DNA binding"/>
    <property type="evidence" value="ECO:0007669"/>
    <property type="project" value="UniProtKB-KW"/>
</dbReference>
<feature type="compositionally biased region" description="Low complexity" evidence="6">
    <location>
        <begin position="957"/>
        <end position="974"/>
    </location>
</feature>
<evidence type="ECO:0000256" key="6">
    <source>
        <dbReference type="SAM" id="MobiDB-lite"/>
    </source>
</evidence>
<dbReference type="InterPro" id="IPR050933">
    <property type="entry name" value="Circadian_TF"/>
</dbReference>
<proteinExistence type="predicted"/>